<comment type="caution">
    <text evidence="24">The sequence shown here is derived from an EMBL/GenBank/DDBJ whole genome shotgun (WGS) entry which is preliminary data.</text>
</comment>
<evidence type="ECO:0000256" key="7">
    <source>
        <dbReference type="ARBA" id="ARBA00020167"/>
    </source>
</evidence>
<evidence type="ECO:0000256" key="20">
    <source>
        <dbReference type="SAM" id="Coils"/>
    </source>
</evidence>
<dbReference type="GO" id="GO:0016485">
    <property type="term" value="P:protein processing"/>
    <property type="evidence" value="ECO:0007669"/>
    <property type="project" value="TreeGrafter"/>
</dbReference>
<dbReference type="Pfam" id="PF22516">
    <property type="entry name" value="PreP_C"/>
    <property type="match status" value="1"/>
</dbReference>
<sequence>MLRSGGRLGKLGGFRAPAALSRQHPQPGSSLGLKLKDRRWASTSTVTALESYPAAGEKLHGFIVQQKKHIPELHLSAIHLKHEKTDADYLHVARDDKNNVFGISFKTNPPDATGVPHILEHTTLCGSEKYPVRDPFFKMLPRSLSNFMNAFTSSDHTTYPFATTNKKDFQNLLSVYLDATLHPLLKEEDFRQEGWRLGPENARAAEHSSQEGTSGEHAKDDDIVFKGVVYNEMKGQMSDANYLYYIRFREQIIPALNNSGGDPQHIPKLTHQQLVDYSRSNYHPSNARIFTYGDMPLADHLAQVGEVLNGFEKKANPLDVKLPIDLSSGPTNVTVSGPIDTFASEGKQTKTSVSWHAGDSRDNVELFSMGILSSLLLDGYGSPLYRALIESGIGSSFTPNTGLDTSGRVPIFSVGVSGISEADVPDVQKSIQKVFEEQLSKGFNDEKVQGMLHQLELALRHKTANFGMGIMEKVISSWFNGSDPMKDLAWNEVINEFKKRYGKGGYLEGLMQKYFMNDKYMAFTMNGDPTYNDSLVEREAARKETMMKELGQKYGSMEAAKEQLKKEELELLNVQEAAQQADLSCLPTLTVKDIPRQKEKKELSESMIDGVDVVWRQAPTNGLSYVQILNALDELPDHLRLLLPLFNDCIMRLGTSSRRMEQWEDLIKLKTGGISSSTFAASSPLALDRFSEGMQFSGFALDKNMPEMLSILTTLVNESAFRGPDAPRMIEELLKSSCNGALDAVAASGHRYAVNMASSTLSRKFWAEEQTSGLSQIQKMAQLLQDAQQSPERLQELIGHLQTIQAFALGRSSGLRIRVVCEAEMRAENEAVLQRWLSGLKSTAAAPAAAPAATAKTFPRPSSDKVLYDLPFQVSYSGLAMETVPFVSSSSAPLSVLAQLLTHNYLHPEIREKGGAYGAGASNGPVRGIFSFSSYRDPNPLNTLRVFNQSGEYARDRSWTQRELDEAKLSIFQGLDAPVSVEEEGHRYFLSGVTHEMDQAWREQVLDVSAREVSEAAQKYLVEAGQRSFCLLGQKKDEWPDLEGWELQDGSSGNPPETDVAEPAGTVLARDDGVQQVAGRADGVLAGLGRQSLYHGGAHEPDPSCNSGVFASGVTPTGEHGRPVLDLEGVDDKPDALEGVSHPGGRGEEPGAGVPGLLQRQAMEHERSQQGSVDLRDVAVAAHFEDKDATGLEAVEDGLQDGDSGAGVSQDPVQRCVGHSINSQHSTTQHNTAQNALVAIRSSHRPAVEHPEGRWGRRSRQPHASSLDHGRRRVESQHGADGRDEPGRELAVAAADIEHSVLAARLQQLQHRVRQPGHEARRRCVGLSICCVSVTARRRHRPRSVCSHRSAKVAKGAARDRKSTMEAPVDATDGQRTREEQAMDGRRSRLRKRCCREDVGRRLLVFYIQAVNDTPNIYIYIYIDSNIASIESNTHSPETHRCALPARPSKPADQQEAGGRLEDRNLCCDSDSPPYSLQPVQCLMEPADGRSDESDRYEQADPQNHEQKKKKKKKKKKSCEPFPALPELPVPPESLEMATLNTPNTLESPASPASRSSSPISVASGELGIVASRRPTTESVLTTASRQPSGPFAGLQRFWWAHISIRVPRKQNRDHFADSLALERTYLAYMRTSLTFAMVGVLIAQLFSLNHAVVHNADFGFHRVGKPLACVCHLLAVLVALAGAYRFWRQQHALARGRVHAGGRELNFIGLVSAAVVAVIFVLVIMISARRDSEALL</sequence>
<evidence type="ECO:0000256" key="17">
    <source>
        <dbReference type="ARBA" id="ARBA00023136"/>
    </source>
</evidence>
<dbReference type="PANTHER" id="PTHR43016:SF13">
    <property type="entry name" value="PRESEQUENCE PROTEASE, MITOCHONDRIAL"/>
    <property type="match status" value="1"/>
</dbReference>
<dbReference type="InterPro" id="IPR011765">
    <property type="entry name" value="Pept_M16_N"/>
</dbReference>
<evidence type="ECO:0000256" key="3">
    <source>
        <dbReference type="ARBA" id="ARBA00004305"/>
    </source>
</evidence>
<dbReference type="GO" id="GO:0005759">
    <property type="term" value="C:mitochondrial matrix"/>
    <property type="evidence" value="ECO:0007669"/>
    <property type="project" value="UniProtKB-SubCell"/>
</dbReference>
<keyword evidence="14 22" id="KW-1133">Transmembrane helix</keyword>
<feature type="compositionally biased region" description="Basic and acidic residues" evidence="21">
    <location>
        <begin position="1119"/>
        <end position="1136"/>
    </location>
</feature>
<evidence type="ECO:0000256" key="11">
    <source>
        <dbReference type="ARBA" id="ARBA00022801"/>
    </source>
</evidence>
<feature type="compositionally biased region" description="Basic and acidic residues" evidence="21">
    <location>
        <begin position="1246"/>
        <end position="1255"/>
    </location>
</feature>
<evidence type="ECO:0000256" key="13">
    <source>
        <dbReference type="ARBA" id="ARBA00022946"/>
    </source>
</evidence>
<comment type="subcellular location">
    <subcellularLocation>
        <location evidence="2">Endomembrane system</location>
        <topology evidence="2">Multi-pass membrane protein</topology>
    </subcellularLocation>
    <subcellularLocation>
        <location evidence="4">Mitochondrion intermembrane space</location>
    </subcellularLocation>
    <subcellularLocation>
        <location evidence="3">Mitochondrion matrix</location>
    </subcellularLocation>
</comment>
<comment type="subunit">
    <text evidence="6">Monomer and homodimer; homodimerization is induced by binding of the substrate.</text>
</comment>
<keyword evidence="12" id="KW-0862">Zinc</keyword>
<dbReference type="VEuPathDB" id="FungiDB:TERG_01544"/>
<dbReference type="GO" id="GO:0004222">
    <property type="term" value="F:metalloendopeptidase activity"/>
    <property type="evidence" value="ECO:0007669"/>
    <property type="project" value="TreeGrafter"/>
</dbReference>
<keyword evidence="13" id="KW-0809">Transit peptide</keyword>
<dbReference type="EMBL" id="LHPM01000013">
    <property type="protein sequence ID" value="OAL66303.1"/>
    <property type="molecule type" value="Genomic_DNA"/>
</dbReference>
<feature type="compositionally biased region" description="Basic and acidic residues" evidence="21">
    <location>
        <begin position="1266"/>
        <end position="1286"/>
    </location>
</feature>
<keyword evidence="9 22" id="KW-0812">Transmembrane</keyword>
<dbReference type="Pfam" id="PF00675">
    <property type="entry name" value="Peptidase_M16"/>
    <property type="match status" value="1"/>
</dbReference>
<feature type="region of interest" description="Disordered" evidence="21">
    <location>
        <begin position="13"/>
        <end position="32"/>
    </location>
</feature>
<dbReference type="GO" id="GO:0005758">
    <property type="term" value="C:mitochondrial intermembrane space"/>
    <property type="evidence" value="ECO:0007669"/>
    <property type="project" value="UniProtKB-SubCell"/>
</dbReference>
<feature type="compositionally biased region" description="Basic and acidic residues" evidence="21">
    <location>
        <begin position="1487"/>
        <end position="1506"/>
    </location>
</feature>
<dbReference type="SUPFAM" id="SSF63411">
    <property type="entry name" value="LuxS/MPP-like metallohydrolase"/>
    <property type="match status" value="4"/>
</dbReference>
<proteinExistence type="inferred from homology"/>
<keyword evidence="8" id="KW-0645">Protease</keyword>
<keyword evidence="10" id="KW-0479">Metal-binding</keyword>
<evidence type="ECO:0000256" key="19">
    <source>
        <dbReference type="ARBA" id="ARBA00045897"/>
    </source>
</evidence>
<feature type="domain" description="Peptidase M16C associated" evidence="23">
    <location>
        <begin position="525"/>
        <end position="783"/>
    </location>
</feature>
<dbReference type="InterPro" id="IPR055130">
    <property type="entry name" value="PreP_C"/>
</dbReference>
<evidence type="ECO:0000256" key="16">
    <source>
        <dbReference type="ARBA" id="ARBA00023128"/>
    </source>
</evidence>
<feature type="transmembrane region" description="Helical" evidence="22">
    <location>
        <begin position="1708"/>
        <end position="1729"/>
    </location>
</feature>
<evidence type="ECO:0000256" key="8">
    <source>
        <dbReference type="ARBA" id="ARBA00022670"/>
    </source>
</evidence>
<dbReference type="FunFam" id="3.30.830.10:FF:000011">
    <property type="entry name" value="Presequence protease, mitochondrial"/>
    <property type="match status" value="1"/>
</dbReference>
<evidence type="ECO:0000256" key="14">
    <source>
        <dbReference type="ARBA" id="ARBA00022989"/>
    </source>
</evidence>
<dbReference type="InterPro" id="IPR013578">
    <property type="entry name" value="Peptidase_M16C_assoc"/>
</dbReference>
<feature type="transmembrane region" description="Helical" evidence="22">
    <location>
        <begin position="1668"/>
        <end position="1688"/>
    </location>
</feature>
<keyword evidence="17 22" id="KW-0472">Membrane</keyword>
<evidence type="ECO:0000259" key="23">
    <source>
        <dbReference type="SMART" id="SM01264"/>
    </source>
</evidence>
<evidence type="ECO:0000256" key="15">
    <source>
        <dbReference type="ARBA" id="ARBA00023049"/>
    </source>
</evidence>
<dbReference type="Proteomes" id="UP000243015">
    <property type="component" value="Unassembled WGS sequence"/>
</dbReference>
<keyword evidence="16" id="KW-0496">Mitochondrion</keyword>
<accession>A0A178F3R2</accession>
<dbReference type="VEuPathDB" id="FungiDB:TERG_11731"/>
<feature type="region of interest" description="Disordered" evidence="21">
    <location>
        <begin position="1244"/>
        <end position="1286"/>
    </location>
</feature>
<dbReference type="Pfam" id="PF05193">
    <property type="entry name" value="Peptidase_M16_C"/>
    <property type="match status" value="1"/>
</dbReference>
<feature type="region of interest" description="Disordered" evidence="21">
    <location>
        <begin position="1486"/>
        <end position="1535"/>
    </location>
</feature>
<evidence type="ECO:0000256" key="1">
    <source>
        <dbReference type="ARBA" id="ARBA00001947"/>
    </source>
</evidence>
<feature type="region of interest" description="Disordered" evidence="21">
    <location>
        <begin position="1095"/>
        <end position="1154"/>
    </location>
</feature>
<dbReference type="InterPro" id="IPR007863">
    <property type="entry name" value="Peptidase_M16_C"/>
</dbReference>
<dbReference type="FunFam" id="3.30.830.10:FF:000009">
    <property type="entry name" value="Presequence protease, mitochondrial"/>
    <property type="match status" value="1"/>
</dbReference>
<keyword evidence="20" id="KW-0175">Coiled coil</keyword>
<dbReference type="GO" id="GO:0046872">
    <property type="term" value="F:metal ion binding"/>
    <property type="evidence" value="ECO:0007669"/>
    <property type="project" value="UniProtKB-KW"/>
</dbReference>
<dbReference type="InterPro" id="IPR011249">
    <property type="entry name" value="Metalloenz_LuxS/M16"/>
</dbReference>
<dbReference type="PANTHER" id="PTHR43016">
    <property type="entry name" value="PRESEQUENCE PROTEASE"/>
    <property type="match status" value="1"/>
</dbReference>
<evidence type="ECO:0000256" key="9">
    <source>
        <dbReference type="ARBA" id="ARBA00022692"/>
    </source>
</evidence>
<evidence type="ECO:0000256" key="6">
    <source>
        <dbReference type="ARBA" id="ARBA00011853"/>
    </source>
</evidence>
<evidence type="ECO:0000256" key="21">
    <source>
        <dbReference type="SAM" id="MobiDB-lite"/>
    </source>
</evidence>
<dbReference type="InterPro" id="IPR003807">
    <property type="entry name" value="DUF202"/>
</dbReference>
<evidence type="ECO:0000256" key="4">
    <source>
        <dbReference type="ARBA" id="ARBA00004569"/>
    </source>
</evidence>
<dbReference type="FunFam" id="3.30.830.10:FF:000013">
    <property type="entry name" value="Mitochondrial presequence protease"/>
    <property type="match status" value="1"/>
</dbReference>
<evidence type="ECO:0000256" key="10">
    <source>
        <dbReference type="ARBA" id="ARBA00022723"/>
    </source>
</evidence>
<feature type="region of interest" description="Disordered" evidence="21">
    <location>
        <begin position="1437"/>
        <end position="1470"/>
    </location>
</feature>
<evidence type="ECO:0000313" key="24">
    <source>
        <dbReference type="EMBL" id="OAL66303.1"/>
    </source>
</evidence>
<protein>
    <recommendedName>
        <fullName evidence="7">Presequence protease, mitochondrial</fullName>
    </recommendedName>
    <alternativeName>
        <fullName evidence="18">Pitrilysin metalloproteinase</fullName>
    </alternativeName>
</protein>
<evidence type="ECO:0000313" key="25">
    <source>
        <dbReference type="Proteomes" id="UP000243015"/>
    </source>
</evidence>
<evidence type="ECO:0000256" key="12">
    <source>
        <dbReference type="ARBA" id="ARBA00022833"/>
    </source>
</evidence>
<reference evidence="24 25" key="1">
    <citation type="submission" date="2016-05" db="EMBL/GenBank/DDBJ databases">
        <title>Genome sequencing of Trichophyton rubrum CMCC(F)T1i isolated from hair.</title>
        <authorList>
            <person name="Zhan P."/>
            <person name="Tao Y."/>
            <person name="Liu W."/>
        </authorList>
    </citation>
    <scope>NUCLEOTIDE SEQUENCE [LARGE SCALE GENOMIC DNA]</scope>
    <source>
        <strain evidence="25">CMCC(F)T1i</strain>
    </source>
</reference>
<evidence type="ECO:0000256" key="18">
    <source>
        <dbReference type="ARBA" id="ARBA00034552"/>
    </source>
</evidence>
<feature type="compositionally biased region" description="Basic residues" evidence="21">
    <location>
        <begin position="1507"/>
        <end position="1517"/>
    </location>
</feature>
<feature type="transmembrane region" description="Helical" evidence="22">
    <location>
        <begin position="1626"/>
        <end position="1647"/>
    </location>
</feature>
<keyword evidence="15" id="KW-0482">Metalloprotease</keyword>
<gene>
    <name evidence="24" type="ORF">A7C99_3412</name>
</gene>
<evidence type="ECO:0000256" key="2">
    <source>
        <dbReference type="ARBA" id="ARBA00004127"/>
    </source>
</evidence>
<dbReference type="Pfam" id="PF02656">
    <property type="entry name" value="DUF202"/>
    <property type="match status" value="1"/>
</dbReference>
<feature type="coiled-coil region" evidence="20">
    <location>
        <begin position="547"/>
        <end position="577"/>
    </location>
</feature>
<dbReference type="Pfam" id="PF08367">
    <property type="entry name" value="M16C_assoc"/>
    <property type="match status" value="1"/>
</dbReference>
<feature type="region of interest" description="Disordered" evidence="21">
    <location>
        <begin position="1349"/>
        <end position="1385"/>
    </location>
</feature>
<dbReference type="GO" id="GO:0012505">
    <property type="term" value="C:endomembrane system"/>
    <property type="evidence" value="ECO:0007669"/>
    <property type="project" value="UniProtKB-SubCell"/>
</dbReference>
<comment type="cofactor">
    <cofactor evidence="1">
        <name>Zn(2+)</name>
        <dbReference type="ChEBI" id="CHEBI:29105"/>
    </cofactor>
</comment>
<dbReference type="SMART" id="SM01264">
    <property type="entry name" value="M16C_associated"/>
    <property type="match status" value="1"/>
</dbReference>
<comment type="similarity">
    <text evidence="5">Belongs to the peptidase M16 family. PreP subfamily.</text>
</comment>
<feature type="compositionally biased region" description="Pro residues" evidence="21">
    <location>
        <begin position="1523"/>
        <end position="1532"/>
    </location>
</feature>
<feature type="compositionally biased region" description="Basic and acidic residues" evidence="21">
    <location>
        <begin position="1373"/>
        <end position="1385"/>
    </location>
</feature>
<evidence type="ECO:0000256" key="5">
    <source>
        <dbReference type="ARBA" id="ARBA00007575"/>
    </source>
</evidence>
<name>A0A178F3R2_TRIRU</name>
<organism evidence="24 25">
    <name type="scientific">Trichophyton rubrum</name>
    <name type="common">Athlete's foot fungus</name>
    <name type="synonym">Epidermophyton rubrum</name>
    <dbReference type="NCBI Taxonomy" id="5551"/>
    <lineage>
        <taxon>Eukaryota</taxon>
        <taxon>Fungi</taxon>
        <taxon>Dikarya</taxon>
        <taxon>Ascomycota</taxon>
        <taxon>Pezizomycotina</taxon>
        <taxon>Eurotiomycetes</taxon>
        <taxon>Eurotiomycetidae</taxon>
        <taxon>Onygenales</taxon>
        <taxon>Arthrodermataceae</taxon>
        <taxon>Trichophyton</taxon>
    </lineage>
</organism>
<evidence type="ECO:0000256" key="22">
    <source>
        <dbReference type="SAM" id="Phobius"/>
    </source>
</evidence>
<keyword evidence="11" id="KW-0378">Hydrolase</keyword>
<dbReference type="Gene3D" id="3.30.830.10">
    <property type="entry name" value="Metalloenzyme, LuxS/M16 peptidase-like"/>
    <property type="match status" value="4"/>
</dbReference>
<feature type="region of interest" description="Disordered" evidence="21">
    <location>
        <begin position="1043"/>
        <end position="1062"/>
    </location>
</feature>
<comment type="function">
    <text evidence="19">Degrades mitochondrial transit peptides after their cleavage in the intermembrane space or in the matrix, and presequence peptides; clearance of these peptides is required to keep the presequence processing machinery running. Preferentially cleaves the N-terminal side of paired basic amino acid residues. Also degrades other unstructured peptides. May function as an ATP-dependent peptidase as opposed to a metalloendopeptidase.</text>
</comment>